<keyword evidence="1" id="KW-0812">Transmembrane</keyword>
<evidence type="ECO:0000256" key="1">
    <source>
        <dbReference type="SAM" id="Phobius"/>
    </source>
</evidence>
<sequence length="66" mass="7240">MKRYSIISYTALILGLTSFLSLTPLAISRGFSTFLLVLSISGLILSLYGLFKKTEQKSLLLVALIT</sequence>
<name>A0ABR5MGD9_9BACI</name>
<dbReference type="RefSeq" id="WP_047184453.1">
    <property type="nucleotide sequence ID" value="NZ_JAHHXM010000069.1"/>
</dbReference>
<evidence type="ECO:0000313" key="2">
    <source>
        <dbReference type="EMBL" id="KPH71587.1"/>
    </source>
</evidence>
<proteinExistence type="predicted"/>
<keyword evidence="1" id="KW-1133">Transmembrane helix</keyword>
<feature type="transmembrane region" description="Helical" evidence="1">
    <location>
        <begin position="7"/>
        <end position="27"/>
    </location>
</feature>
<reference evidence="2 3" key="1">
    <citation type="submission" date="2015-07" db="EMBL/GenBank/DDBJ databases">
        <title>High-quality draft genome sequence of Oceanobacillus caeni HM6, a bacillus isolated from a human feces.</title>
        <authorList>
            <person name="Kumar J."/>
            <person name="Verma M.K."/>
            <person name="Pandey R."/>
            <person name="Bhambi M."/>
            <person name="Chauhan N."/>
        </authorList>
    </citation>
    <scope>NUCLEOTIDE SEQUENCE [LARGE SCALE GENOMIC DNA]</scope>
    <source>
        <strain evidence="2 3">HM6</strain>
    </source>
</reference>
<comment type="caution">
    <text evidence="2">The sequence shown here is derived from an EMBL/GenBank/DDBJ whole genome shotgun (WGS) entry which is preliminary data.</text>
</comment>
<keyword evidence="1" id="KW-0472">Membrane</keyword>
<gene>
    <name evidence="2" type="ORF">AFL42_14865</name>
</gene>
<protein>
    <submittedName>
        <fullName evidence="2">Uncharacterized protein</fullName>
    </submittedName>
</protein>
<feature type="transmembrane region" description="Helical" evidence="1">
    <location>
        <begin position="33"/>
        <end position="51"/>
    </location>
</feature>
<evidence type="ECO:0000313" key="3">
    <source>
        <dbReference type="Proteomes" id="UP000037854"/>
    </source>
</evidence>
<accession>A0ABR5MGD9</accession>
<organism evidence="2 3">
    <name type="scientific">Oceanobacillus caeni</name>
    <dbReference type="NCBI Taxonomy" id="405946"/>
    <lineage>
        <taxon>Bacteria</taxon>
        <taxon>Bacillati</taxon>
        <taxon>Bacillota</taxon>
        <taxon>Bacilli</taxon>
        <taxon>Bacillales</taxon>
        <taxon>Bacillaceae</taxon>
        <taxon>Oceanobacillus</taxon>
    </lineage>
</organism>
<keyword evidence="3" id="KW-1185">Reference proteome</keyword>
<dbReference type="EMBL" id="LGTK01000069">
    <property type="protein sequence ID" value="KPH71587.1"/>
    <property type="molecule type" value="Genomic_DNA"/>
</dbReference>
<dbReference type="Proteomes" id="UP000037854">
    <property type="component" value="Unassembled WGS sequence"/>
</dbReference>